<feature type="transmembrane region" description="Helical" evidence="5">
    <location>
        <begin position="1258"/>
        <end position="1274"/>
    </location>
</feature>
<name>A0A8H4PC42_9HYPO</name>
<evidence type="ECO:0000259" key="6">
    <source>
        <dbReference type="Pfam" id="PF10337"/>
    </source>
</evidence>
<keyword evidence="4 5" id="KW-0472">Membrane</keyword>
<protein>
    <submittedName>
        <fullName evidence="8">MFS transporter</fullName>
    </submittedName>
</protein>
<evidence type="ECO:0000313" key="8">
    <source>
        <dbReference type="EMBL" id="KAF4463891.1"/>
    </source>
</evidence>
<feature type="transmembrane region" description="Helical" evidence="5">
    <location>
        <begin position="757"/>
        <end position="780"/>
    </location>
</feature>
<evidence type="ECO:0000256" key="3">
    <source>
        <dbReference type="ARBA" id="ARBA00022989"/>
    </source>
</evidence>
<dbReference type="EMBL" id="JAADYS010001285">
    <property type="protein sequence ID" value="KAF4463891.1"/>
    <property type="molecule type" value="Genomic_DNA"/>
</dbReference>
<feature type="transmembrane region" description="Helical" evidence="5">
    <location>
        <begin position="1281"/>
        <end position="1300"/>
    </location>
</feature>
<feature type="transmembrane region" description="Helical" evidence="5">
    <location>
        <begin position="1320"/>
        <end position="1344"/>
    </location>
</feature>
<keyword evidence="9" id="KW-1185">Reference proteome</keyword>
<feature type="transmembrane region" description="Helical" evidence="5">
    <location>
        <begin position="833"/>
        <end position="851"/>
    </location>
</feature>
<evidence type="ECO:0000256" key="1">
    <source>
        <dbReference type="ARBA" id="ARBA00004141"/>
    </source>
</evidence>
<comment type="caution">
    <text evidence="8">The sequence shown here is derived from an EMBL/GenBank/DDBJ whole genome shotgun (WGS) entry which is preliminary data.</text>
</comment>
<organism evidence="8 9">
    <name type="scientific">Fusarium albosuccineum</name>
    <dbReference type="NCBI Taxonomy" id="1237068"/>
    <lineage>
        <taxon>Eukaryota</taxon>
        <taxon>Fungi</taxon>
        <taxon>Dikarya</taxon>
        <taxon>Ascomycota</taxon>
        <taxon>Pezizomycotina</taxon>
        <taxon>Sordariomycetes</taxon>
        <taxon>Hypocreomycetidae</taxon>
        <taxon>Hypocreales</taxon>
        <taxon>Nectriaceae</taxon>
        <taxon>Fusarium</taxon>
        <taxon>Fusarium decemcellulare species complex</taxon>
    </lineage>
</organism>
<evidence type="ECO:0000259" key="7">
    <source>
        <dbReference type="Pfam" id="PF13515"/>
    </source>
</evidence>
<dbReference type="OrthoDB" id="2274698at2759"/>
<keyword evidence="2 5" id="KW-0812">Transmembrane</keyword>
<evidence type="ECO:0000313" key="9">
    <source>
        <dbReference type="Proteomes" id="UP000554235"/>
    </source>
</evidence>
<dbReference type="GO" id="GO:0016020">
    <property type="term" value="C:membrane"/>
    <property type="evidence" value="ECO:0007669"/>
    <property type="project" value="UniProtKB-SubCell"/>
</dbReference>
<feature type="domain" description="Integral membrane bound transporter" evidence="7">
    <location>
        <begin position="1201"/>
        <end position="1341"/>
    </location>
</feature>
<sequence length="1463" mass="162784">MRAIGKGQDGRHPFTTAGLQNRCRIWGMCSRILEEYWPRKTAHAAELKHKSPVLEKANNTIQPLLRYPRDSGRIWSTIGLIHTFEDIRSAEPVISVFWSRNGELAGIGSYPTIWGTRRAIGSQDIFATSETVQIPKKAWITELVITSQDEIDESDLDKITRKVVGLQFIFSEGDPVQVGQLKGDARVIFPDPGHFVIGFQVSWAPSKPISHLSLLFQPMKKAPEDSIHRLEPQKVLDEDGDPVPYNKPETTGHLWKNGLPPRELEILSSQNGYMSPNLNTDDLLMEPLIFGTTERDLDMISAIGVDAQLRGFELCLDNGHEKWTRSIGHPYAMQYLSIDGRGGERIVRCYVSISDVVRGMRFLTNRGRNLIVGESKVNPRQPKAHPGPLMGIYCHWSNRHTPGTDLTAVGTFTRKFRTPVRIPETVKDEQGRHWTPTFPPRAARDIGPIFGQREFTPEGRRVSRHIPDDEATVSWLDCSRPIESIKVALCHGTTSSQLPLVSLSLKYSDDQTTSSIGPTKFSSPRDTHGRNGHYWCWCAEGSQRDEELQERPHYIEDSWNAEGSLKFVQLWVDDDGALTGLQFITQDGKQSPAWGYCVGENPVKLPLQAQKRNRAAGLKVFIDRIDRGVLREDYVVVAVQLIGPDLCSFLLSKLFSYRTWLQSAHDLRSDVMAEAKDRTEDAGSEPSSQSWLNPKKWMSRLDLDLWSLLVLAKVSSDNASSHQSTAVANITVTTGYLATLISVSAQCLLPRAKYLKILFFALLASCMAAALCCLACYTAIKARGSHSTGDGVNTGLGVYDSTASAVSGIWLFVMIWVANGIRAWRPSELQDPMVAFSIFVVVTLTRGGAFQNTSDALEFVNRLLKTFLIGYAVATAVSLFVLPMTCRQIVLDDVYKFTKTAQDVSAHFCAYMQNITEKAPPSLGDPNDARIRVNGNAEADRTNLAASVKKLHILLDNIEGNMRYVMDEIAFGKLSGIDIEHVARLLRHLLRPLSGLAEFPDLVDKLGQEGLIWETNPLEIGECINPSHQTSISHQESGLTLLNEIKRLIEEARKVGWNDENESTDTSYTSKQHPSALYIQSMHAMVLEATLALASFAHSKTKDGTMAGRRLIYPEHLFSFRVSRLKTEASDSKKSLRKARQAPDGSKVINAEHMEPDNAWQRTSGHFRIIPHLLGSDLSVFGLRVAVASFSVAIVAYLADTYAFFIRQRGVWAMIVIVIGMGATSGQSASGFIARIMATVVSLALSFAAWYIVVGNTAGVIVLLFIANVIEYYFYVKKPQYFKPSMIALVTLNVIIGYELQVKKLGKERAESAGQPYYPIYLFGPYKLACVVIGCAVSFFWVVFPYPITAKSKVPGLVGQSLFNLARFYSHVHNSSRGSMQESNDLSPILTGPDSPSRMILATLYRQQLHIFTSLRAHMDYAKYEPPIGGRFPLGNIQRDDILVSANLGYLGSNGSRRVLYAI</sequence>
<dbReference type="Proteomes" id="UP000554235">
    <property type="component" value="Unassembled WGS sequence"/>
</dbReference>
<feature type="domain" description="Putative ER transporter 6TM N-terminal" evidence="6">
    <location>
        <begin position="799"/>
        <end position="1006"/>
    </location>
</feature>
<feature type="transmembrane region" description="Helical" evidence="5">
    <location>
        <begin position="1205"/>
        <end position="1225"/>
    </location>
</feature>
<evidence type="ECO:0000256" key="5">
    <source>
        <dbReference type="SAM" id="Phobius"/>
    </source>
</evidence>
<accession>A0A8H4PC42</accession>
<feature type="transmembrane region" description="Helical" evidence="5">
    <location>
        <begin position="802"/>
        <end position="821"/>
    </location>
</feature>
<proteinExistence type="predicted"/>
<reference evidence="8 9" key="1">
    <citation type="submission" date="2020-01" db="EMBL/GenBank/DDBJ databases">
        <title>Identification and distribution of gene clusters putatively required for synthesis of sphingolipid metabolism inhibitors in phylogenetically diverse species of the filamentous fungus Fusarium.</title>
        <authorList>
            <person name="Kim H.-S."/>
            <person name="Busman M."/>
            <person name="Brown D.W."/>
            <person name="Divon H."/>
            <person name="Uhlig S."/>
            <person name="Proctor R.H."/>
        </authorList>
    </citation>
    <scope>NUCLEOTIDE SEQUENCE [LARGE SCALE GENOMIC DNA]</scope>
    <source>
        <strain evidence="8 9">NRRL 20459</strain>
    </source>
</reference>
<dbReference type="PANTHER" id="PTHR37994:SF4">
    <property type="entry name" value="ER TRANSPORTER 6TM N-TERMINAL DOMAIN-CONTAINING PROTEIN-RELATED"/>
    <property type="match status" value="1"/>
</dbReference>
<feature type="transmembrane region" description="Helical" evidence="5">
    <location>
        <begin position="1178"/>
        <end position="1199"/>
    </location>
</feature>
<dbReference type="Pfam" id="PF10337">
    <property type="entry name" value="ArAE_2_N"/>
    <property type="match status" value="1"/>
</dbReference>
<dbReference type="Pfam" id="PF13515">
    <property type="entry name" value="FUSC_2"/>
    <property type="match status" value="1"/>
</dbReference>
<evidence type="ECO:0000256" key="2">
    <source>
        <dbReference type="ARBA" id="ARBA00022692"/>
    </source>
</evidence>
<dbReference type="InterPro" id="IPR049453">
    <property type="entry name" value="Memb_transporter_dom"/>
</dbReference>
<dbReference type="PANTHER" id="PTHR37994">
    <property type="entry name" value="ARAE_2_N DOMAIN-CONTAINING PROTEIN-RELATED"/>
    <property type="match status" value="1"/>
</dbReference>
<gene>
    <name evidence="8" type="ORF">FALBO_9288</name>
</gene>
<comment type="subcellular location">
    <subcellularLocation>
        <location evidence="1">Membrane</location>
        <topology evidence="1">Multi-pass membrane protein</topology>
    </subcellularLocation>
</comment>
<keyword evidence="3 5" id="KW-1133">Transmembrane helix</keyword>
<evidence type="ECO:0000256" key="4">
    <source>
        <dbReference type="ARBA" id="ARBA00023136"/>
    </source>
</evidence>
<dbReference type="InterPro" id="IPR018823">
    <property type="entry name" value="ArAE_2_N"/>
</dbReference>
<feature type="transmembrane region" description="Helical" evidence="5">
    <location>
        <begin position="863"/>
        <end position="882"/>
    </location>
</feature>